<dbReference type="PANTHER" id="PTHR11051:SF8">
    <property type="entry name" value="PROTEIN-GLUCOSYLGALACTOSYLHYDROXYLYSINE GLUCOSIDASE"/>
    <property type="match status" value="1"/>
</dbReference>
<dbReference type="Pfam" id="PF03632">
    <property type="entry name" value="Glyco_hydro_65m"/>
    <property type="match status" value="1"/>
</dbReference>
<sequence>LLSSRPKQQEYNSAQNDAYVTYSKVPRDITFKSFTTTSHLFLTVISNDEGSTKDYLYEAYVVFMNGSLETSHTNAWIKSWEEGRIDLTGNIPLARVTYASYYYILSSVLPPDPDILVKPWPFVGLSPGDLAHGALGRDYAGHVFWDQETWMYPPVLMLHSEMGKAPPRYVADDMPRVYNLTNVITEPTRITSHSSTLLDPIIRHVWNYKNADFDLLGSLLSDFDWLNHLDDTSNADEACEMTGIRKKNRLRRAASRCPSSNNVTKFKSQRNKVTNMKKYAKQQYFSSIDSTLDQVKSSNPRTYWKIIKSLIGKSKTSNVLPPLQNSTGYAFSDSDKCNMLNDYFCSVARLEVCPGEKFARYEQHITGDIAFALKQYYMMSNDTDFIQNGRGGELINEIANYWTSRVVYNEQKQLYEIPGVMPPDEFHSPVNNSAYTNVVAKISLLMTKDILPLINMNSTKFEEIGNKMYIPFDESAKFHPEYDGYKLGTIIKQADVILLGFPLMQNLTTEVRKNDLTIYEKVTPGGPAMTWGMFAIGWIELGDMTKAEELFKRQMLNVNKPFNVWSEVPLGLGALNFITGSGGYLQSLIFGYGGFRIREDKLEFNGNLPPNVTCFNITGVDYLQGSLSFSFWDYGMSVKQTKTAKTNLMVVLDFSGEKTLLTVGRTVSYGRQKAAIAAAK</sequence>
<dbReference type="InterPro" id="IPR008928">
    <property type="entry name" value="6-hairpin_glycosidase_sf"/>
</dbReference>
<evidence type="ECO:0000313" key="3">
    <source>
        <dbReference type="EMBL" id="KAJ8316694.1"/>
    </source>
</evidence>
<comment type="caution">
    <text evidence="3">The sequence shown here is derived from an EMBL/GenBank/DDBJ whole genome shotgun (WGS) entry which is preliminary data.</text>
</comment>
<gene>
    <name evidence="3" type="ORF">KUTeg_005753</name>
</gene>
<evidence type="ECO:0000259" key="2">
    <source>
        <dbReference type="Pfam" id="PF03632"/>
    </source>
</evidence>
<evidence type="ECO:0000256" key="1">
    <source>
        <dbReference type="ARBA" id="ARBA00006768"/>
    </source>
</evidence>
<dbReference type="PANTHER" id="PTHR11051">
    <property type="entry name" value="GLYCOSYL HYDROLASE-RELATED"/>
    <property type="match status" value="1"/>
</dbReference>
<dbReference type="Proteomes" id="UP001217089">
    <property type="component" value="Unassembled WGS sequence"/>
</dbReference>
<dbReference type="InterPro" id="IPR005195">
    <property type="entry name" value="Glyco_hydro_65_M"/>
</dbReference>
<keyword evidence="4" id="KW-1185">Reference proteome</keyword>
<dbReference type="EMBL" id="JARBDR010000269">
    <property type="protein sequence ID" value="KAJ8316694.1"/>
    <property type="molecule type" value="Genomic_DNA"/>
</dbReference>
<dbReference type="SUPFAM" id="SSF48208">
    <property type="entry name" value="Six-hairpin glycosidases"/>
    <property type="match status" value="2"/>
</dbReference>
<reference evidence="3 4" key="1">
    <citation type="submission" date="2022-12" db="EMBL/GenBank/DDBJ databases">
        <title>Chromosome-level genome of Tegillarca granosa.</title>
        <authorList>
            <person name="Kim J."/>
        </authorList>
    </citation>
    <scope>NUCLEOTIDE SEQUENCE [LARGE SCALE GENOMIC DNA]</scope>
    <source>
        <strain evidence="3">Teg-2019</strain>
        <tissue evidence="3">Adductor muscle</tissue>
    </source>
</reference>
<name>A0ABQ9FHE8_TEGGR</name>
<comment type="similarity">
    <text evidence="1">Belongs to the glycosyl hydrolase 65 family.</text>
</comment>
<dbReference type="InterPro" id="IPR012341">
    <property type="entry name" value="6hp_glycosidase-like_sf"/>
</dbReference>
<evidence type="ECO:0000313" key="4">
    <source>
        <dbReference type="Proteomes" id="UP001217089"/>
    </source>
</evidence>
<dbReference type="Gene3D" id="1.50.10.10">
    <property type="match status" value="2"/>
</dbReference>
<feature type="non-terminal residue" evidence="3">
    <location>
        <position position="1"/>
    </location>
</feature>
<protein>
    <recommendedName>
        <fullName evidence="2">Glycoside hydrolase family 65 central catalytic domain-containing protein</fullName>
    </recommendedName>
</protein>
<proteinExistence type="inferred from homology"/>
<organism evidence="3 4">
    <name type="scientific">Tegillarca granosa</name>
    <name type="common">Malaysian cockle</name>
    <name type="synonym">Anadara granosa</name>
    <dbReference type="NCBI Taxonomy" id="220873"/>
    <lineage>
        <taxon>Eukaryota</taxon>
        <taxon>Metazoa</taxon>
        <taxon>Spiralia</taxon>
        <taxon>Lophotrochozoa</taxon>
        <taxon>Mollusca</taxon>
        <taxon>Bivalvia</taxon>
        <taxon>Autobranchia</taxon>
        <taxon>Pteriomorphia</taxon>
        <taxon>Arcoida</taxon>
        <taxon>Arcoidea</taxon>
        <taxon>Arcidae</taxon>
        <taxon>Tegillarca</taxon>
    </lineage>
</organism>
<feature type="domain" description="Glycoside hydrolase family 65 central catalytic" evidence="2">
    <location>
        <begin position="359"/>
        <end position="485"/>
    </location>
</feature>
<accession>A0ABQ9FHE8</accession>